<feature type="signal peptide" evidence="1">
    <location>
        <begin position="1"/>
        <end position="18"/>
    </location>
</feature>
<evidence type="ECO:0000313" key="2">
    <source>
        <dbReference type="Proteomes" id="UP000887566"/>
    </source>
</evidence>
<proteinExistence type="predicted"/>
<organism evidence="2 3">
    <name type="scientific">Plectus sambesii</name>
    <dbReference type="NCBI Taxonomy" id="2011161"/>
    <lineage>
        <taxon>Eukaryota</taxon>
        <taxon>Metazoa</taxon>
        <taxon>Ecdysozoa</taxon>
        <taxon>Nematoda</taxon>
        <taxon>Chromadorea</taxon>
        <taxon>Plectida</taxon>
        <taxon>Plectina</taxon>
        <taxon>Plectoidea</taxon>
        <taxon>Plectidae</taxon>
        <taxon>Plectus</taxon>
    </lineage>
</organism>
<reference evidence="3" key="1">
    <citation type="submission" date="2022-11" db="UniProtKB">
        <authorList>
            <consortium name="WormBaseParasite"/>
        </authorList>
    </citation>
    <scope>IDENTIFICATION</scope>
</reference>
<evidence type="ECO:0000313" key="3">
    <source>
        <dbReference type="WBParaSite" id="PSAMB.scaffold322size56642.g4961.t1"/>
    </source>
</evidence>
<dbReference type="WBParaSite" id="PSAMB.scaffold322size56642.g4961.t1">
    <property type="protein sequence ID" value="PSAMB.scaffold322size56642.g4961.t1"/>
    <property type="gene ID" value="PSAMB.scaffold322size56642.g4961"/>
</dbReference>
<accession>A0A914W5J8</accession>
<keyword evidence="1" id="KW-0732">Signal</keyword>
<sequence length="169" mass="19204">MRILAFALLFASIAVIDAIGVISLEGGRIEFKANDTFVLLNNNFTSDYRSCLQYRAFVEGKRSKLNAYLCHMVVGGRCSSAAIRETNGKTQCHSLKPWMKTNDPYAVYFAFTRRPRHWHEHDDHDRLFFRQKRHSKSTRTVGILEIDGIVDCLRACQDEEGSGSGTLKV</sequence>
<evidence type="ECO:0000256" key="1">
    <source>
        <dbReference type="SAM" id="SignalP"/>
    </source>
</evidence>
<dbReference type="Proteomes" id="UP000887566">
    <property type="component" value="Unplaced"/>
</dbReference>
<dbReference type="AlphaFoldDB" id="A0A914W5J8"/>
<protein>
    <submittedName>
        <fullName evidence="3">Secreted protein</fullName>
    </submittedName>
</protein>
<keyword evidence="2" id="KW-1185">Reference proteome</keyword>
<name>A0A914W5J8_9BILA</name>
<feature type="chain" id="PRO_5036696009" evidence="1">
    <location>
        <begin position="19"/>
        <end position="169"/>
    </location>
</feature>